<organism evidence="10 11">
    <name type="scientific">Enterococcus hulanensis</name>
    <dbReference type="NCBI Taxonomy" id="2559929"/>
    <lineage>
        <taxon>Bacteria</taxon>
        <taxon>Bacillati</taxon>
        <taxon>Bacillota</taxon>
        <taxon>Bacilli</taxon>
        <taxon>Lactobacillales</taxon>
        <taxon>Enterococcaceae</taxon>
        <taxon>Enterococcus</taxon>
    </lineage>
</organism>
<accession>A0ABU3EU96</accession>
<dbReference type="RefSeq" id="WP_311821268.1">
    <property type="nucleotide sequence ID" value="NZ_JARPYG010000001.1"/>
</dbReference>
<evidence type="ECO:0000256" key="5">
    <source>
        <dbReference type="ARBA" id="ARBA00022989"/>
    </source>
</evidence>
<evidence type="ECO:0000313" key="10">
    <source>
        <dbReference type="EMBL" id="MDT2598418.1"/>
    </source>
</evidence>
<dbReference type="SMART" id="SM00382">
    <property type="entry name" value="AAA"/>
    <property type="match status" value="1"/>
</dbReference>
<dbReference type="SUPFAM" id="SSF52540">
    <property type="entry name" value="P-loop containing nucleoside triphosphate hydrolases"/>
    <property type="match status" value="1"/>
</dbReference>
<evidence type="ECO:0000313" key="11">
    <source>
        <dbReference type="Proteomes" id="UP001252875"/>
    </source>
</evidence>
<dbReference type="GO" id="GO:0005524">
    <property type="term" value="F:ATP binding"/>
    <property type="evidence" value="ECO:0007669"/>
    <property type="project" value="UniProtKB-KW"/>
</dbReference>
<dbReference type="PANTHER" id="PTHR43394">
    <property type="entry name" value="ATP-DEPENDENT PERMEASE MDL1, MITOCHONDRIAL"/>
    <property type="match status" value="1"/>
</dbReference>
<dbReference type="EMBL" id="JARPYI010000001">
    <property type="protein sequence ID" value="MDT2598418.1"/>
    <property type="molecule type" value="Genomic_DNA"/>
</dbReference>
<dbReference type="InterPro" id="IPR039421">
    <property type="entry name" value="Type_1_exporter"/>
</dbReference>
<evidence type="ECO:0000256" key="6">
    <source>
        <dbReference type="ARBA" id="ARBA00023136"/>
    </source>
</evidence>
<dbReference type="PROSITE" id="PS50929">
    <property type="entry name" value="ABC_TM1F"/>
    <property type="match status" value="1"/>
</dbReference>
<dbReference type="PROSITE" id="PS00211">
    <property type="entry name" value="ABC_TRANSPORTER_1"/>
    <property type="match status" value="1"/>
</dbReference>
<keyword evidence="5 7" id="KW-1133">Transmembrane helix</keyword>
<dbReference type="SUPFAM" id="SSF90123">
    <property type="entry name" value="ABC transporter transmembrane region"/>
    <property type="match status" value="1"/>
</dbReference>
<evidence type="ECO:0000256" key="4">
    <source>
        <dbReference type="ARBA" id="ARBA00022840"/>
    </source>
</evidence>
<dbReference type="Gene3D" id="3.40.50.300">
    <property type="entry name" value="P-loop containing nucleotide triphosphate hydrolases"/>
    <property type="match status" value="1"/>
</dbReference>
<dbReference type="InterPro" id="IPR017871">
    <property type="entry name" value="ABC_transporter-like_CS"/>
</dbReference>
<dbReference type="InterPro" id="IPR036640">
    <property type="entry name" value="ABC1_TM_sf"/>
</dbReference>
<evidence type="ECO:0000259" key="8">
    <source>
        <dbReference type="PROSITE" id="PS50893"/>
    </source>
</evidence>
<keyword evidence="2 7" id="KW-0812">Transmembrane</keyword>
<dbReference type="PROSITE" id="PS50893">
    <property type="entry name" value="ABC_TRANSPORTER_2"/>
    <property type="match status" value="1"/>
</dbReference>
<gene>
    <name evidence="10" type="ORF">P7D85_01455</name>
</gene>
<dbReference type="Proteomes" id="UP001252875">
    <property type="component" value="Unassembled WGS sequence"/>
</dbReference>
<evidence type="ECO:0000259" key="9">
    <source>
        <dbReference type="PROSITE" id="PS50929"/>
    </source>
</evidence>
<feature type="transmembrane region" description="Helical" evidence="7">
    <location>
        <begin position="246"/>
        <end position="264"/>
    </location>
</feature>
<dbReference type="InterPro" id="IPR003439">
    <property type="entry name" value="ABC_transporter-like_ATP-bd"/>
</dbReference>
<feature type="domain" description="ABC transporter" evidence="8">
    <location>
        <begin position="332"/>
        <end position="568"/>
    </location>
</feature>
<dbReference type="InterPro" id="IPR027417">
    <property type="entry name" value="P-loop_NTPase"/>
</dbReference>
<keyword evidence="11" id="KW-1185">Reference proteome</keyword>
<feature type="domain" description="ABC transmembrane type-1" evidence="9">
    <location>
        <begin position="17"/>
        <end position="298"/>
    </location>
</feature>
<feature type="transmembrane region" description="Helical" evidence="7">
    <location>
        <begin position="21"/>
        <end position="41"/>
    </location>
</feature>
<name>A0ABU3EU96_9ENTE</name>
<evidence type="ECO:0000256" key="3">
    <source>
        <dbReference type="ARBA" id="ARBA00022741"/>
    </source>
</evidence>
<feature type="transmembrane region" description="Helical" evidence="7">
    <location>
        <begin position="53"/>
        <end position="73"/>
    </location>
</feature>
<dbReference type="Gene3D" id="1.20.1560.10">
    <property type="entry name" value="ABC transporter type 1, transmembrane domain"/>
    <property type="match status" value="1"/>
</dbReference>
<dbReference type="CDD" id="cd18548">
    <property type="entry name" value="ABC_6TM_Tm287_like"/>
    <property type="match status" value="1"/>
</dbReference>
<comment type="caution">
    <text evidence="10">The sequence shown here is derived from an EMBL/GenBank/DDBJ whole genome shotgun (WGS) entry which is preliminary data.</text>
</comment>
<feature type="transmembrane region" description="Helical" evidence="7">
    <location>
        <begin position="158"/>
        <end position="175"/>
    </location>
</feature>
<reference evidence="10 11" key="1">
    <citation type="submission" date="2023-03" db="EMBL/GenBank/DDBJ databases">
        <authorList>
            <person name="Shen W."/>
            <person name="Cai J."/>
        </authorList>
    </citation>
    <scope>NUCLEOTIDE SEQUENCE [LARGE SCALE GENOMIC DNA]</scope>
    <source>
        <strain evidence="10 11">D6-4</strain>
    </source>
</reference>
<dbReference type="Pfam" id="PF00005">
    <property type="entry name" value="ABC_tran"/>
    <property type="match status" value="1"/>
</dbReference>
<dbReference type="PANTHER" id="PTHR43394:SF1">
    <property type="entry name" value="ATP-BINDING CASSETTE SUB-FAMILY B MEMBER 10, MITOCHONDRIAL"/>
    <property type="match status" value="1"/>
</dbReference>
<protein>
    <submittedName>
        <fullName evidence="10">ABC transporter ATP-binding protein</fullName>
    </submittedName>
</protein>
<dbReference type="InterPro" id="IPR011527">
    <property type="entry name" value="ABC1_TM_dom"/>
</dbReference>
<proteinExistence type="predicted"/>
<sequence length="579" mass="64456">MIKTLMGSIREYKRDSFLSPFFVMLEVVMEVLIPLLMAKIIDEGVVKQNMNYIMRMGVILIVLTLCALAFGIISSRFSASASAGFAKNIRKDMFSNIQKFSFSNIDKFSAASLVTRVSTDVVNVQIAYESIIRVAIRCPLLLIFSLVMAMSVNFQLSLIFMAAIPILGIGLFLIISRSQPIFQRVYKVYDRLNNVVRENIRGIRVVKSFVRSEEENRKFQEVSQEIYNDYTKAEKIMAINGPLMQFTVYTCTLLISWFSANLIVSNVMTTGELTSMITYLMQILTSLMILAQIFTMLTIAQASGDRIVEVLGEKSNLNSGTLSIETVPDGSIEFENVSFSYQEDSDKLSLRNINLMIHNGETIGIIGGTGSSKSTLVQLIPRLYDVTSGVLRVGGIDVREYDLSLLRNNVAMVLQKNELFSGTIKENLRWGDENASDSELERVCKLAQAHDFISALPDGYETVIEQGGSNVSGGQKQRLCIARALLKKPKILILDDSTSAVDTKTDAMLRQAFKEEIPDTTKLIIAQRISSVQDADRIIVLDAGGINSFGTHEELLGKSQIYREIVQSQTKGAKVDETE</sequence>
<keyword evidence="4 10" id="KW-0067">ATP-binding</keyword>
<dbReference type="InterPro" id="IPR003593">
    <property type="entry name" value="AAA+_ATPase"/>
</dbReference>
<dbReference type="Pfam" id="PF00664">
    <property type="entry name" value="ABC_membrane"/>
    <property type="match status" value="1"/>
</dbReference>
<evidence type="ECO:0000256" key="1">
    <source>
        <dbReference type="ARBA" id="ARBA00004651"/>
    </source>
</evidence>
<feature type="transmembrane region" description="Helical" evidence="7">
    <location>
        <begin position="134"/>
        <end position="152"/>
    </location>
</feature>
<keyword evidence="3" id="KW-0547">Nucleotide-binding</keyword>
<evidence type="ECO:0000256" key="7">
    <source>
        <dbReference type="SAM" id="Phobius"/>
    </source>
</evidence>
<comment type="subcellular location">
    <subcellularLocation>
        <location evidence="1">Cell membrane</location>
        <topology evidence="1">Multi-pass membrane protein</topology>
    </subcellularLocation>
</comment>
<feature type="transmembrane region" description="Helical" evidence="7">
    <location>
        <begin position="276"/>
        <end position="297"/>
    </location>
</feature>
<keyword evidence="6 7" id="KW-0472">Membrane</keyword>
<evidence type="ECO:0000256" key="2">
    <source>
        <dbReference type="ARBA" id="ARBA00022692"/>
    </source>
</evidence>